<dbReference type="Proteomes" id="UP001169069">
    <property type="component" value="Unassembled WGS sequence"/>
</dbReference>
<comment type="caution">
    <text evidence="1">The sequence shown here is derived from an EMBL/GenBank/DDBJ whole genome shotgun (WGS) entry which is preliminary data.</text>
</comment>
<dbReference type="PANTHER" id="PTHR36510:SF3">
    <property type="entry name" value="CONSERVED PROTEIN"/>
    <property type="match status" value="1"/>
</dbReference>
<dbReference type="Pfam" id="PF04107">
    <property type="entry name" value="GCS2"/>
    <property type="match status" value="1"/>
</dbReference>
<protein>
    <recommendedName>
        <fullName evidence="3">Glutamate--cysteine ligase</fullName>
    </recommendedName>
</protein>
<dbReference type="Gene3D" id="3.30.590.20">
    <property type="match status" value="1"/>
</dbReference>
<dbReference type="InterPro" id="IPR006336">
    <property type="entry name" value="GCS2"/>
</dbReference>
<evidence type="ECO:0000313" key="1">
    <source>
        <dbReference type="EMBL" id="MDM5270714.1"/>
    </source>
</evidence>
<keyword evidence="2" id="KW-1185">Reference proteome</keyword>
<proteinExistence type="predicted"/>
<dbReference type="PANTHER" id="PTHR36510">
    <property type="entry name" value="GLUTAMATE--CYSTEINE LIGASE 2-RELATED"/>
    <property type="match status" value="1"/>
</dbReference>
<gene>
    <name evidence="1" type="ORF">PGH07_00810</name>
</gene>
<dbReference type="RefSeq" id="WP_289411990.1">
    <property type="nucleotide sequence ID" value="NZ_JAQIBD010000001.1"/>
</dbReference>
<organism evidence="1 2">
    <name type="scientific">Sulfurovum zhangzhouensis</name>
    <dbReference type="NCBI Taxonomy" id="3019067"/>
    <lineage>
        <taxon>Bacteria</taxon>
        <taxon>Pseudomonadati</taxon>
        <taxon>Campylobacterota</taxon>
        <taxon>Epsilonproteobacteria</taxon>
        <taxon>Campylobacterales</taxon>
        <taxon>Sulfurovaceae</taxon>
        <taxon>Sulfurovum</taxon>
    </lineage>
</organism>
<dbReference type="InterPro" id="IPR050141">
    <property type="entry name" value="GCL_type2/YbdK_subfam"/>
</dbReference>
<dbReference type="InterPro" id="IPR014746">
    <property type="entry name" value="Gln_synth/guanido_kin_cat_dom"/>
</dbReference>
<accession>A0ABT7QVZ6</accession>
<evidence type="ECO:0000313" key="2">
    <source>
        <dbReference type="Proteomes" id="UP001169069"/>
    </source>
</evidence>
<reference evidence="1" key="1">
    <citation type="submission" date="2023-01" db="EMBL/GenBank/DDBJ databases">
        <title>Sulfurovum sp. zt1-1 genome assembly.</title>
        <authorList>
            <person name="Wang J."/>
        </authorList>
    </citation>
    <scope>NUCLEOTIDE SEQUENCE</scope>
    <source>
        <strain evidence="1">Zt1-1</strain>
    </source>
</reference>
<evidence type="ECO:0008006" key="3">
    <source>
        <dbReference type="Google" id="ProtNLM"/>
    </source>
</evidence>
<name>A0ABT7QVZ6_9BACT</name>
<sequence length="473" mass="54637">MGSEIHKEAFTEQDYQAFEDAWLSELAFVQQLFTENGEHFSESKHLGYELEACILDAKYQPAPINQKILSKLDPSLFTNELANYDLEINGSIFNFGPSTPIELKQNLMMLCHKAGTAAKKFDSHLGLFGVFPKLMPEHFDPKQYQSDMRRYTLASQRIYELRHESIHVLLHGEDEVKLDRDDVMSEALCTSLQIHFQVPFSRATEYYHAALIASVIMVGFGANASLVLGKRAWHESRIPIFEQSTDARDQKRREKGDEKRVHFAHGYINSWLDLFEQNKDFKILFPDVVDAPVEKLYHFNLHNGTIWRWIRPIISQGKDGKWGLRMELRVLPAGPTLIDIQTNLWFFIGLIEGLVKKGIDLTLIPFEVLKNDFYHIAKYGMQHTFHEPLEGQTVVLNEWISQEGLNLAKEGFESLGVKDMQPYLDIIQARARTGQNGAVWQLKHFEKHNNINKLVEDYMTNFEADTPVHQWSL</sequence>
<dbReference type="EMBL" id="JAQIBD010000001">
    <property type="protein sequence ID" value="MDM5270714.1"/>
    <property type="molecule type" value="Genomic_DNA"/>
</dbReference>
<dbReference type="SUPFAM" id="SSF55931">
    <property type="entry name" value="Glutamine synthetase/guanido kinase"/>
    <property type="match status" value="1"/>
</dbReference>